<dbReference type="AlphaFoldDB" id="A0AAQ4E4W0"/>
<dbReference type="EMBL" id="JARKHS020022179">
    <property type="protein sequence ID" value="KAK8769731.1"/>
    <property type="molecule type" value="Genomic_DNA"/>
</dbReference>
<evidence type="ECO:0000256" key="1">
    <source>
        <dbReference type="SAM" id="SignalP"/>
    </source>
</evidence>
<accession>A0AAQ4E4W0</accession>
<proteinExistence type="predicted"/>
<gene>
    <name evidence="2" type="ORF">V5799_013800</name>
</gene>
<feature type="chain" id="PRO_5042972443" description="Secreted protein" evidence="1">
    <location>
        <begin position="26"/>
        <end position="83"/>
    </location>
</feature>
<organism evidence="2 3">
    <name type="scientific">Amblyomma americanum</name>
    <name type="common">Lone star tick</name>
    <dbReference type="NCBI Taxonomy" id="6943"/>
    <lineage>
        <taxon>Eukaryota</taxon>
        <taxon>Metazoa</taxon>
        <taxon>Ecdysozoa</taxon>
        <taxon>Arthropoda</taxon>
        <taxon>Chelicerata</taxon>
        <taxon>Arachnida</taxon>
        <taxon>Acari</taxon>
        <taxon>Parasitiformes</taxon>
        <taxon>Ixodida</taxon>
        <taxon>Ixodoidea</taxon>
        <taxon>Ixodidae</taxon>
        <taxon>Amblyomminae</taxon>
        <taxon>Amblyomma</taxon>
    </lineage>
</organism>
<evidence type="ECO:0000313" key="2">
    <source>
        <dbReference type="EMBL" id="KAK8769731.1"/>
    </source>
</evidence>
<dbReference type="Proteomes" id="UP001321473">
    <property type="component" value="Unassembled WGS sequence"/>
</dbReference>
<protein>
    <recommendedName>
        <fullName evidence="4">Secreted protein</fullName>
    </recommendedName>
</protein>
<keyword evidence="3" id="KW-1185">Reference proteome</keyword>
<keyword evidence="1" id="KW-0732">Signal</keyword>
<evidence type="ECO:0000313" key="3">
    <source>
        <dbReference type="Proteomes" id="UP001321473"/>
    </source>
</evidence>
<name>A0AAQ4E4W0_AMBAM</name>
<reference evidence="2 3" key="1">
    <citation type="journal article" date="2023" name="Arcadia Sci">
        <title>De novo assembly of a long-read Amblyomma americanum tick genome.</title>
        <authorList>
            <person name="Chou S."/>
            <person name="Poskanzer K.E."/>
            <person name="Rollins M."/>
            <person name="Thuy-Boun P.S."/>
        </authorList>
    </citation>
    <scope>NUCLEOTIDE SEQUENCE [LARGE SCALE GENOMIC DNA]</scope>
    <source>
        <strain evidence="2">F_SG_1</strain>
        <tissue evidence="2">Salivary glands</tissue>
    </source>
</reference>
<comment type="caution">
    <text evidence="2">The sequence shown here is derived from an EMBL/GenBank/DDBJ whole genome shotgun (WGS) entry which is preliminary data.</text>
</comment>
<feature type="signal peptide" evidence="1">
    <location>
        <begin position="1"/>
        <end position="25"/>
    </location>
</feature>
<evidence type="ECO:0008006" key="4">
    <source>
        <dbReference type="Google" id="ProtNLM"/>
    </source>
</evidence>
<sequence>MKNLTWMSGLVLAVLILLPDEPCAAMSCGEPSGGCPQPTAQKNDTLFFFNMTSRKCYSVQTSGCDGYGWGTYFQCWANCRFVQ</sequence>